<evidence type="ECO:0000313" key="2">
    <source>
        <dbReference type="EMBL" id="KAJ7088725.1"/>
    </source>
</evidence>
<evidence type="ECO:0000256" key="1">
    <source>
        <dbReference type="SAM" id="Phobius"/>
    </source>
</evidence>
<dbReference type="Proteomes" id="UP001222325">
    <property type="component" value="Unassembled WGS sequence"/>
</dbReference>
<accession>A0AAD6XM26</accession>
<dbReference type="EMBL" id="JARJCN010000025">
    <property type="protein sequence ID" value="KAJ7088725.1"/>
    <property type="molecule type" value="Genomic_DNA"/>
</dbReference>
<evidence type="ECO:0000313" key="3">
    <source>
        <dbReference type="Proteomes" id="UP001222325"/>
    </source>
</evidence>
<sequence>MDVRPRARITARAALHRSAPSPRFCESNCPDASDSESLLFKRPHRWVMLISPLTPLVLVLISGGALTSKMLTIPEACASGVIVSFVGRSSGVHYLLKPPAVVCVSDSNTSGQLKADPASLLFVARGPVRPAQRVFGSSGVCSPRIGVLPIIALLPDLNRRSLYSVVPWRFPDPSHLAVSPAASP</sequence>
<dbReference type="AlphaFoldDB" id="A0AAD6XM26"/>
<name>A0AAD6XM26_9AGAR</name>
<feature type="transmembrane region" description="Helical" evidence="1">
    <location>
        <begin position="46"/>
        <end position="66"/>
    </location>
</feature>
<keyword evidence="3" id="KW-1185">Reference proteome</keyword>
<protein>
    <submittedName>
        <fullName evidence="2">Uncharacterized protein</fullName>
    </submittedName>
</protein>
<proteinExistence type="predicted"/>
<organism evidence="2 3">
    <name type="scientific">Mycena belliarum</name>
    <dbReference type="NCBI Taxonomy" id="1033014"/>
    <lineage>
        <taxon>Eukaryota</taxon>
        <taxon>Fungi</taxon>
        <taxon>Dikarya</taxon>
        <taxon>Basidiomycota</taxon>
        <taxon>Agaricomycotina</taxon>
        <taxon>Agaricomycetes</taxon>
        <taxon>Agaricomycetidae</taxon>
        <taxon>Agaricales</taxon>
        <taxon>Marasmiineae</taxon>
        <taxon>Mycenaceae</taxon>
        <taxon>Mycena</taxon>
    </lineage>
</organism>
<keyword evidence="1" id="KW-0472">Membrane</keyword>
<reference evidence="2" key="1">
    <citation type="submission" date="2023-03" db="EMBL/GenBank/DDBJ databases">
        <title>Massive genome expansion in bonnet fungi (Mycena s.s.) driven by repeated elements and novel gene families across ecological guilds.</title>
        <authorList>
            <consortium name="Lawrence Berkeley National Laboratory"/>
            <person name="Harder C.B."/>
            <person name="Miyauchi S."/>
            <person name="Viragh M."/>
            <person name="Kuo A."/>
            <person name="Thoen E."/>
            <person name="Andreopoulos B."/>
            <person name="Lu D."/>
            <person name="Skrede I."/>
            <person name="Drula E."/>
            <person name="Henrissat B."/>
            <person name="Morin E."/>
            <person name="Kohler A."/>
            <person name="Barry K."/>
            <person name="LaButti K."/>
            <person name="Morin E."/>
            <person name="Salamov A."/>
            <person name="Lipzen A."/>
            <person name="Mereny Z."/>
            <person name="Hegedus B."/>
            <person name="Baldrian P."/>
            <person name="Stursova M."/>
            <person name="Weitz H."/>
            <person name="Taylor A."/>
            <person name="Grigoriev I.V."/>
            <person name="Nagy L.G."/>
            <person name="Martin F."/>
            <person name="Kauserud H."/>
        </authorList>
    </citation>
    <scope>NUCLEOTIDE SEQUENCE</scope>
    <source>
        <strain evidence="2">CBHHK173m</strain>
    </source>
</reference>
<gene>
    <name evidence="2" type="ORF">B0H15DRAFT_949351</name>
</gene>
<keyword evidence="1" id="KW-1133">Transmembrane helix</keyword>
<keyword evidence="1" id="KW-0812">Transmembrane</keyword>
<comment type="caution">
    <text evidence="2">The sequence shown here is derived from an EMBL/GenBank/DDBJ whole genome shotgun (WGS) entry which is preliminary data.</text>
</comment>